<dbReference type="RefSeq" id="XP_006958011.1">
    <property type="nucleotide sequence ID" value="XM_006957949.1"/>
</dbReference>
<keyword evidence="3" id="KW-1185">Reference proteome</keyword>
<feature type="region of interest" description="Disordered" evidence="1">
    <location>
        <begin position="88"/>
        <end position="130"/>
    </location>
</feature>
<protein>
    <submittedName>
        <fullName evidence="2">Uncharacterized protein</fullName>
    </submittedName>
</protein>
<feature type="compositionally biased region" description="Acidic residues" evidence="1">
    <location>
        <begin position="91"/>
        <end position="116"/>
    </location>
</feature>
<dbReference type="GeneID" id="18473815"/>
<feature type="compositionally biased region" description="Polar residues" evidence="1">
    <location>
        <begin position="121"/>
        <end position="130"/>
    </location>
</feature>
<proteinExistence type="predicted"/>
<dbReference type="InParanoid" id="I4YE24"/>
<dbReference type="KEGG" id="wse:WALSEDRAFT_60210"/>
<accession>I4YE24</accession>
<evidence type="ECO:0000256" key="1">
    <source>
        <dbReference type="SAM" id="MobiDB-lite"/>
    </source>
</evidence>
<evidence type="ECO:0000313" key="3">
    <source>
        <dbReference type="Proteomes" id="UP000005242"/>
    </source>
</evidence>
<evidence type="ECO:0000313" key="2">
    <source>
        <dbReference type="EMBL" id="EIM22216.1"/>
    </source>
</evidence>
<dbReference type="HOGENOM" id="CLU_1939729_0_0_1"/>
<dbReference type="AlphaFoldDB" id="I4YE24"/>
<gene>
    <name evidence="2" type="ORF">WALSEDRAFT_60210</name>
</gene>
<organism evidence="2 3">
    <name type="scientific">Wallemia mellicola (strain ATCC MYA-4683 / CBS 633.66)</name>
    <name type="common">Wallemia sebi (CBS 633.66)</name>
    <dbReference type="NCBI Taxonomy" id="671144"/>
    <lineage>
        <taxon>Eukaryota</taxon>
        <taxon>Fungi</taxon>
        <taxon>Dikarya</taxon>
        <taxon>Basidiomycota</taxon>
        <taxon>Wallemiomycotina</taxon>
        <taxon>Wallemiomycetes</taxon>
        <taxon>Wallemiales</taxon>
        <taxon>Wallemiaceae</taxon>
        <taxon>Wallemia</taxon>
    </lineage>
</organism>
<sequence length="130" mass="15381">MIEQLRVIEALTLKKYENSTITVEKRSNSLRKHVLLKHSLETLDEFRCGLYQQPRIIKREPEEQRRKSLTKVQIKHFDKLDPVVEAKQCEYYDEESDSDSDSSEENESDSDDDDFDSVSSMYKSHQVEYT</sequence>
<reference evidence="2 3" key="1">
    <citation type="journal article" date="2012" name="Fungal Genet. Biol.">
        <title>The genome of the xerotolerant mold Wallemia sebi reveals adaptations to osmotic stress and suggests cryptic sexual reproduction.</title>
        <authorList>
            <person name="Padamsee M."/>
            <person name="Kumar T.K.A."/>
            <person name="Riley R."/>
            <person name="Binder M."/>
            <person name="Boyd A."/>
            <person name="Calvo A.M."/>
            <person name="Furukawa K."/>
            <person name="Hesse C."/>
            <person name="Hohmann S."/>
            <person name="James T.Y."/>
            <person name="LaButti K."/>
            <person name="Lapidus A."/>
            <person name="Lindquist E."/>
            <person name="Lucas S."/>
            <person name="Miller K."/>
            <person name="Shantappa S."/>
            <person name="Grigoriev I.V."/>
            <person name="Hibbett D.S."/>
            <person name="McLaughlin D.J."/>
            <person name="Spatafora J.W."/>
            <person name="Aime M.C."/>
        </authorList>
    </citation>
    <scope>NUCLEOTIDE SEQUENCE [LARGE SCALE GENOMIC DNA]</scope>
    <source>
        <strain evidence="3">ATCC MYA-4683 / CBS 633.66</strain>
    </source>
</reference>
<dbReference type="Proteomes" id="UP000005242">
    <property type="component" value="Unassembled WGS sequence"/>
</dbReference>
<dbReference type="EMBL" id="JH668229">
    <property type="protein sequence ID" value="EIM22216.1"/>
    <property type="molecule type" value="Genomic_DNA"/>
</dbReference>
<name>I4YE24_WALMC</name>